<dbReference type="GO" id="GO:0006357">
    <property type="term" value="P:regulation of transcription by RNA polymerase II"/>
    <property type="evidence" value="ECO:0007669"/>
    <property type="project" value="TreeGrafter"/>
</dbReference>
<organism evidence="1 2">
    <name type="scientific">Malassezia cuniculi</name>
    <dbReference type="NCBI Taxonomy" id="948313"/>
    <lineage>
        <taxon>Eukaryota</taxon>
        <taxon>Fungi</taxon>
        <taxon>Dikarya</taxon>
        <taxon>Basidiomycota</taxon>
        <taxon>Ustilaginomycotina</taxon>
        <taxon>Malasseziomycetes</taxon>
        <taxon>Malasseziales</taxon>
        <taxon>Malasseziaceae</taxon>
        <taxon>Malassezia</taxon>
    </lineage>
</organism>
<dbReference type="GO" id="GO:0005783">
    <property type="term" value="C:endoplasmic reticulum"/>
    <property type="evidence" value="ECO:0007669"/>
    <property type="project" value="TreeGrafter"/>
</dbReference>
<gene>
    <name evidence="1" type="primary">OPI1</name>
    <name evidence="1" type="ORF">MCUN1_002739</name>
</gene>
<keyword evidence="2" id="KW-1185">Reference proteome</keyword>
<sequence>MWLQYAIAHIEHNIAALQDVIAEIKRNKNQFIAVKLREISQLKVKILQTLQTVIHVASEYTHAALPDQAISLVKSFILDLPMRWLARNPTNDAIGSLEAIKIKAEEHASTPLFDNNGEPSAGPVMEPCFYEEVCQKTETMLTFATDSLNTIQNVARVFYSAVYRVDSWLDRFNMLPQQPTYEPGYDLLSFDSQKLPRRTDKSARP</sequence>
<proteinExistence type="predicted"/>
<dbReference type="AlphaFoldDB" id="A0AAF0ESD2"/>
<dbReference type="Proteomes" id="UP001219933">
    <property type="component" value="Chromosome 4"/>
</dbReference>
<accession>A0AAF0ESD2</accession>
<name>A0AAF0ESD2_9BASI</name>
<dbReference type="GO" id="GO:0008654">
    <property type="term" value="P:phospholipid biosynthetic process"/>
    <property type="evidence" value="ECO:0007669"/>
    <property type="project" value="TreeGrafter"/>
</dbReference>
<evidence type="ECO:0000313" key="2">
    <source>
        <dbReference type="Proteomes" id="UP001219933"/>
    </source>
</evidence>
<protein>
    <submittedName>
        <fullName evidence="1">Transcriptional regulator opi1</fullName>
    </submittedName>
</protein>
<reference evidence="1" key="1">
    <citation type="submission" date="2023-03" db="EMBL/GenBank/DDBJ databases">
        <title>Mating type loci evolution in Malassezia.</title>
        <authorList>
            <person name="Coelho M.A."/>
        </authorList>
    </citation>
    <scope>NUCLEOTIDE SEQUENCE</scope>
    <source>
        <strain evidence="1">CBS 11721</strain>
    </source>
</reference>
<dbReference type="PANTHER" id="PTHR38406">
    <property type="entry name" value="TRANSCRIPTIONAL REPRESSOR OPI1"/>
    <property type="match status" value="1"/>
</dbReference>
<dbReference type="GO" id="GO:0005634">
    <property type="term" value="C:nucleus"/>
    <property type="evidence" value="ECO:0007669"/>
    <property type="project" value="TreeGrafter"/>
</dbReference>
<dbReference type="GO" id="GO:0003714">
    <property type="term" value="F:transcription corepressor activity"/>
    <property type="evidence" value="ECO:0007669"/>
    <property type="project" value="InterPro"/>
</dbReference>
<dbReference type="InterPro" id="IPR013927">
    <property type="entry name" value="TF_Opi1_Ccg-8"/>
</dbReference>
<dbReference type="PANTHER" id="PTHR38406:SF1">
    <property type="entry name" value="TRANSCRIPTIONAL REPRESSOR OPI1"/>
    <property type="match status" value="1"/>
</dbReference>
<evidence type="ECO:0000313" key="1">
    <source>
        <dbReference type="EMBL" id="WFD35871.1"/>
    </source>
</evidence>
<dbReference type="GO" id="GO:0030968">
    <property type="term" value="P:endoplasmic reticulum unfolded protein response"/>
    <property type="evidence" value="ECO:0007669"/>
    <property type="project" value="TreeGrafter"/>
</dbReference>
<dbReference type="Pfam" id="PF08618">
    <property type="entry name" value="Opi1"/>
    <property type="match status" value="1"/>
</dbReference>
<dbReference type="EMBL" id="CP119880">
    <property type="protein sequence ID" value="WFD35871.1"/>
    <property type="molecule type" value="Genomic_DNA"/>
</dbReference>